<dbReference type="PROSITE" id="PS51192">
    <property type="entry name" value="HELICASE_ATP_BIND_1"/>
    <property type="match status" value="1"/>
</dbReference>
<dbReference type="InterPro" id="IPR050742">
    <property type="entry name" value="Helicase_Restrict-Modif_Enz"/>
</dbReference>
<dbReference type="Proteomes" id="UP000215005">
    <property type="component" value="Chromosome"/>
</dbReference>
<dbReference type="Gene3D" id="3.40.50.300">
    <property type="entry name" value="P-loop containing nucleotide triphosphate hydrolases"/>
    <property type="match status" value="2"/>
</dbReference>
<protein>
    <submittedName>
        <fullName evidence="4">DEAD/DEAH box helicase</fullName>
    </submittedName>
</protein>
<dbReference type="PANTHER" id="PTHR47396:SF1">
    <property type="entry name" value="ATP-DEPENDENT HELICASE IRC3-RELATED"/>
    <property type="match status" value="1"/>
</dbReference>
<keyword evidence="4" id="KW-0547">Nucleotide-binding</keyword>
<dbReference type="GO" id="GO:0005524">
    <property type="term" value="F:ATP binding"/>
    <property type="evidence" value="ECO:0007669"/>
    <property type="project" value="InterPro"/>
</dbReference>
<dbReference type="InterPro" id="IPR014001">
    <property type="entry name" value="Helicase_ATP-bd"/>
</dbReference>
<dbReference type="OrthoDB" id="9758243at2"/>
<dbReference type="InterPro" id="IPR027417">
    <property type="entry name" value="P-loop_NTPase"/>
</dbReference>
<dbReference type="InterPro" id="IPR001650">
    <property type="entry name" value="Helicase_C-like"/>
</dbReference>
<dbReference type="RefSeq" id="WP_094932456.1">
    <property type="nucleotide sequence ID" value="NZ_CP022753.1"/>
</dbReference>
<evidence type="ECO:0000313" key="4">
    <source>
        <dbReference type="EMBL" id="ASU83856.1"/>
    </source>
</evidence>
<dbReference type="GO" id="GO:0016787">
    <property type="term" value="F:hydrolase activity"/>
    <property type="evidence" value="ECO:0007669"/>
    <property type="project" value="InterPro"/>
</dbReference>
<feature type="domain" description="Helicase ATP-binding" evidence="3">
    <location>
        <begin position="36"/>
        <end position="213"/>
    </location>
</feature>
<keyword evidence="4" id="KW-0378">Hydrolase</keyword>
<dbReference type="PANTHER" id="PTHR47396">
    <property type="entry name" value="TYPE I RESTRICTION ENZYME ECOKI R PROTEIN"/>
    <property type="match status" value="1"/>
</dbReference>
<dbReference type="Pfam" id="PF04851">
    <property type="entry name" value="ResIII"/>
    <property type="match status" value="1"/>
</dbReference>
<organism evidence="4 5">
    <name type="scientific">Nocardiopsis gilva YIM 90087</name>
    <dbReference type="NCBI Taxonomy" id="1235441"/>
    <lineage>
        <taxon>Bacteria</taxon>
        <taxon>Bacillati</taxon>
        <taxon>Actinomycetota</taxon>
        <taxon>Actinomycetes</taxon>
        <taxon>Streptosporangiales</taxon>
        <taxon>Nocardiopsidaceae</taxon>
        <taxon>Nocardiopsis</taxon>
    </lineage>
</organism>
<evidence type="ECO:0000256" key="1">
    <source>
        <dbReference type="SAM" id="MobiDB-lite"/>
    </source>
</evidence>
<keyword evidence="4" id="KW-0347">Helicase</keyword>
<keyword evidence="5" id="KW-1185">Reference proteome</keyword>
<accession>A0A223S6V3</accession>
<keyword evidence="4" id="KW-0067">ATP-binding</keyword>
<evidence type="ECO:0000256" key="2">
    <source>
        <dbReference type="SAM" id="Phobius"/>
    </source>
</evidence>
<reference evidence="4 5" key="1">
    <citation type="submission" date="2017-08" db="EMBL/GenBank/DDBJ databases">
        <title>The complete genome sequence of Nocardiopsis gilva YIM 90087.</title>
        <authorList>
            <person name="Yin M."/>
            <person name="Tang S."/>
        </authorList>
    </citation>
    <scope>NUCLEOTIDE SEQUENCE [LARGE SCALE GENOMIC DNA]</scope>
    <source>
        <strain evidence="4 5">YIM 90087</strain>
    </source>
</reference>
<evidence type="ECO:0000313" key="5">
    <source>
        <dbReference type="Proteomes" id="UP000215005"/>
    </source>
</evidence>
<dbReference type="GO" id="GO:0004386">
    <property type="term" value="F:helicase activity"/>
    <property type="evidence" value="ECO:0007669"/>
    <property type="project" value="UniProtKB-KW"/>
</dbReference>
<dbReference type="GO" id="GO:0003677">
    <property type="term" value="F:DNA binding"/>
    <property type="evidence" value="ECO:0007669"/>
    <property type="project" value="InterPro"/>
</dbReference>
<gene>
    <name evidence="4" type="ORF">CDO52_14630</name>
</gene>
<dbReference type="InterPro" id="IPR006935">
    <property type="entry name" value="Helicase/UvrB_N"/>
</dbReference>
<keyword evidence="2" id="KW-0472">Membrane</keyword>
<dbReference type="AlphaFoldDB" id="A0A223S6V3"/>
<keyword evidence="2" id="KW-0812">Transmembrane</keyword>
<name>A0A223S6V3_9ACTN</name>
<keyword evidence="2" id="KW-1133">Transmembrane helix</keyword>
<proteinExistence type="predicted"/>
<dbReference type="GO" id="GO:0005829">
    <property type="term" value="C:cytosol"/>
    <property type="evidence" value="ECO:0007669"/>
    <property type="project" value="TreeGrafter"/>
</dbReference>
<dbReference type="SMART" id="SM00487">
    <property type="entry name" value="DEXDc"/>
    <property type="match status" value="1"/>
</dbReference>
<dbReference type="KEGG" id="ngv:CDO52_14630"/>
<dbReference type="EMBL" id="CP022753">
    <property type="protein sequence ID" value="ASU83856.1"/>
    <property type="molecule type" value="Genomic_DNA"/>
</dbReference>
<dbReference type="SUPFAM" id="SSF52540">
    <property type="entry name" value="P-loop containing nucleoside triphosphate hydrolases"/>
    <property type="match status" value="2"/>
</dbReference>
<dbReference type="Pfam" id="PF00271">
    <property type="entry name" value="Helicase_C"/>
    <property type="match status" value="1"/>
</dbReference>
<feature type="transmembrane region" description="Helical" evidence="2">
    <location>
        <begin position="809"/>
        <end position="829"/>
    </location>
</feature>
<sequence length="1018" mass="108176">MADPLVPSSPSHPSGDARWPGEFRPYQGEALDEVDARWADGHRRTWVVLPPGAGKTLVGLEAARRLGRRTVVFAPNTAIQGQWVSHWHAFERPDGCDAGTGRDLGHQVTVLTYQSLAVFDPDTETDEEGRETTPATMKERLHANGAALVDALHSAGPLTVLLDECHHLLQAWGRLLDEVLAELDDAYVIGLTGTPAASLTASEHDLVDRLFGPPITGASIPALVRSGYLAPFAELAYVTEPTAVERDYLAEQGSRFSEMCTDLLAPGFADTDFLPWLHVRFTERATGDGDSGGGDGTVGRLPWPRLAALEPELTDAVLRLHYVGLCELPDGARLLERHRHPPHAEDWTVLIGDYARRCLDAGSERDRAAYERIRAALPSVGYHLTKRGIRRGASPVDRVLARSAAKSYATVEIVAAEAGTIGSRMRALVLCDHEHAAARAPARLRGVLADDAGSAWLQLELLAADDRTDGFDPMLVTGRAVAAGPHTAAAFIAYAEAERPVLELKARLDGKLCRIEGSWNARDRVELVTRFFEEGHCQVLVGTRALLGEGWDARGVNTVVDVTTATTPTAVVQSRGRALRLDPSWPDKTAHTWTVVCVTHNHPRGAADWDRFVRKHEGYLGADAEGEVMSGVAHVDPAFSPFEPPDSNELDAVNARMLVRAGRREETRRRWRVGSAYSDLLLPTLRVRPDRPTTPPGGEARGDGAAIGAAVGASMDEGAVSTAAAVCPDGGPGRSAALTVVGTAADGGPPEAVPAAAGAVERPALPDAGRTRKGHLLSSPLPSSPVAGTLMAMGALSWAGSVAVAASGVPGIVVLAALGVLLVAAGAAAEGRRRRSDRIRAAEWLLAIAARPVDTARYACAVADGLHTVGRSSAGAEGVRVTVDADGVYRYTLTGAGPQAAEDFATALDEVLAPPVGSPRYILSRYVIDEPADDRDARGRACALVGGEPHANHAVYHVVPTVFARRRADAKAFAEAWSTWVSEGELTYAPSARGQEILAAQYGTDPTGVTTARRLSWT</sequence>
<evidence type="ECO:0000259" key="3">
    <source>
        <dbReference type="PROSITE" id="PS51192"/>
    </source>
</evidence>
<feature type="region of interest" description="Disordered" evidence="1">
    <location>
        <begin position="1"/>
        <end position="21"/>
    </location>
</feature>